<dbReference type="GO" id="GO:0004419">
    <property type="term" value="F:hydroxymethylglutaryl-CoA lyase activity"/>
    <property type="evidence" value="ECO:0007669"/>
    <property type="project" value="TreeGrafter"/>
</dbReference>
<dbReference type="InterPro" id="IPR000891">
    <property type="entry name" value="PYR_CT"/>
</dbReference>
<sequence length="300" mass="32786">MNDFVKIVEVGARDGLQNEKSVIEFNQRLEFLNLLVRSGFKSIEVGSCVSPRWVPQMDKSTALYTALEKPEQVNSSLLVPNMKGLEAAIGAGCKEVAIFTAASESFAQKNINCSIEESFERFKPMFEVAKQHEIQVRGYVSCVVDCPYEGAIAPEKVASVAKQLFDLGCYEISLGETIGTASPIRVRTMLQHCLDVLPVERVAGHFHDTYGMAIANIAESLNWGLRIFDSSIAGLGGCPYAKGASGNVATEDVVYLLEQSGFKTGIDISAMLKAGHYITSVLQRENQSHFVKAYTAKLLD</sequence>
<dbReference type="PANTHER" id="PTHR42738:SF7">
    <property type="entry name" value="HYDROXYMETHYLGLUTARYL-COA LYASE"/>
    <property type="match status" value="1"/>
</dbReference>
<evidence type="ECO:0000313" key="5">
    <source>
        <dbReference type="EMBL" id="OTG66455.1"/>
    </source>
</evidence>
<organism evidence="5 6">
    <name type="scientific">Acinetobacter silvestris</name>
    <dbReference type="NCBI Taxonomy" id="1977882"/>
    <lineage>
        <taxon>Bacteria</taxon>
        <taxon>Pseudomonadati</taxon>
        <taxon>Pseudomonadota</taxon>
        <taxon>Gammaproteobacteria</taxon>
        <taxon>Moraxellales</taxon>
        <taxon>Moraxellaceae</taxon>
        <taxon>Acinetobacter</taxon>
    </lineage>
</organism>
<dbReference type="OrthoDB" id="9784013at2"/>
<dbReference type="FunFam" id="3.20.20.70:FF:000071">
    <property type="entry name" value="Hydroxymethylglutaryl-CoA lyase"/>
    <property type="match status" value="1"/>
</dbReference>
<protein>
    <submittedName>
        <fullName evidence="5">Hydroxymethylglutaryl-CoA lyase</fullName>
    </submittedName>
</protein>
<dbReference type="AlphaFoldDB" id="A0A1Y3CH68"/>
<dbReference type="Pfam" id="PF00682">
    <property type="entry name" value="HMGL-like"/>
    <property type="match status" value="1"/>
</dbReference>
<dbReference type="RefSeq" id="WP_086202699.1">
    <property type="nucleotide sequence ID" value="NZ_NEGB01000002.1"/>
</dbReference>
<name>A0A1Y3CH68_9GAMM</name>
<evidence type="ECO:0000259" key="4">
    <source>
        <dbReference type="PROSITE" id="PS50991"/>
    </source>
</evidence>
<evidence type="ECO:0000256" key="2">
    <source>
        <dbReference type="ARBA" id="ARBA00022723"/>
    </source>
</evidence>
<dbReference type="InterPro" id="IPR013785">
    <property type="entry name" value="Aldolase_TIM"/>
</dbReference>
<dbReference type="GO" id="GO:0006552">
    <property type="term" value="P:L-leucine catabolic process"/>
    <property type="evidence" value="ECO:0007669"/>
    <property type="project" value="TreeGrafter"/>
</dbReference>
<comment type="similarity">
    <text evidence="1">Belongs to the HMG-CoA lyase family.</text>
</comment>
<dbReference type="SUPFAM" id="SSF51569">
    <property type="entry name" value="Aldolase"/>
    <property type="match status" value="1"/>
</dbReference>
<reference evidence="5 6" key="1">
    <citation type="submission" date="2017-04" db="EMBL/GenBank/DDBJ databases">
        <title>High diversity of culturable Acinetobacter species in natural soil and water ecosystems.</title>
        <authorList>
            <person name="Nemec A."/>
            <person name="Radolfova-Krizova L."/>
        </authorList>
    </citation>
    <scope>NUCLEOTIDE SEQUENCE [LARGE SCALE GENOMIC DNA]</scope>
    <source>
        <strain evidence="5 6">ANC 4999</strain>
    </source>
</reference>
<keyword evidence="3 5" id="KW-0456">Lyase</keyword>
<gene>
    <name evidence="5" type="ORF">B9T28_04160</name>
</gene>
<evidence type="ECO:0000313" key="6">
    <source>
        <dbReference type="Proteomes" id="UP000242765"/>
    </source>
</evidence>
<dbReference type="NCBIfam" id="NF004283">
    <property type="entry name" value="PRK05692.1"/>
    <property type="match status" value="1"/>
</dbReference>
<dbReference type="PROSITE" id="PS50991">
    <property type="entry name" value="PYR_CT"/>
    <property type="match status" value="1"/>
</dbReference>
<keyword evidence="6" id="KW-1185">Reference proteome</keyword>
<dbReference type="CDD" id="cd07938">
    <property type="entry name" value="DRE_TIM_HMGL"/>
    <property type="match status" value="1"/>
</dbReference>
<dbReference type="InterPro" id="IPR043594">
    <property type="entry name" value="HMGL"/>
</dbReference>
<dbReference type="EMBL" id="NEGB01000002">
    <property type="protein sequence ID" value="OTG66455.1"/>
    <property type="molecule type" value="Genomic_DNA"/>
</dbReference>
<comment type="caution">
    <text evidence="5">The sequence shown here is derived from an EMBL/GenBank/DDBJ whole genome shotgun (WGS) entry which is preliminary data.</text>
</comment>
<evidence type="ECO:0000256" key="1">
    <source>
        <dbReference type="ARBA" id="ARBA00009405"/>
    </source>
</evidence>
<accession>A0A1Y3CH68</accession>
<dbReference type="PANTHER" id="PTHR42738">
    <property type="entry name" value="HYDROXYMETHYLGLUTARYL-COA LYASE"/>
    <property type="match status" value="1"/>
</dbReference>
<dbReference type="GO" id="GO:0046951">
    <property type="term" value="P:ketone body biosynthetic process"/>
    <property type="evidence" value="ECO:0007669"/>
    <property type="project" value="TreeGrafter"/>
</dbReference>
<evidence type="ECO:0000256" key="3">
    <source>
        <dbReference type="ARBA" id="ARBA00023239"/>
    </source>
</evidence>
<keyword evidence="2" id="KW-0479">Metal-binding</keyword>
<dbReference type="GO" id="GO:0046872">
    <property type="term" value="F:metal ion binding"/>
    <property type="evidence" value="ECO:0007669"/>
    <property type="project" value="UniProtKB-KW"/>
</dbReference>
<dbReference type="Proteomes" id="UP000242765">
    <property type="component" value="Unassembled WGS sequence"/>
</dbReference>
<dbReference type="STRING" id="1977882.B9T28_04160"/>
<proteinExistence type="inferred from homology"/>
<feature type="domain" description="Pyruvate carboxyltransferase" evidence="4">
    <location>
        <begin position="5"/>
        <end position="272"/>
    </location>
</feature>
<dbReference type="Gene3D" id="3.20.20.70">
    <property type="entry name" value="Aldolase class I"/>
    <property type="match status" value="1"/>
</dbReference>